<organism evidence="2">
    <name type="scientific">freshwater metagenome</name>
    <dbReference type="NCBI Taxonomy" id="449393"/>
    <lineage>
        <taxon>unclassified sequences</taxon>
        <taxon>metagenomes</taxon>
        <taxon>ecological metagenomes</taxon>
    </lineage>
</organism>
<reference evidence="2" key="1">
    <citation type="submission" date="2020-05" db="EMBL/GenBank/DDBJ databases">
        <authorList>
            <person name="Chiriac C."/>
            <person name="Salcher M."/>
            <person name="Ghai R."/>
            <person name="Kavagutti S V."/>
        </authorList>
    </citation>
    <scope>NUCLEOTIDE SEQUENCE</scope>
</reference>
<dbReference type="EMBL" id="CAFBLQ010000205">
    <property type="protein sequence ID" value="CAB4882378.1"/>
    <property type="molecule type" value="Genomic_DNA"/>
</dbReference>
<feature type="compositionally biased region" description="Basic and acidic residues" evidence="1">
    <location>
        <begin position="1"/>
        <end position="45"/>
    </location>
</feature>
<feature type="region of interest" description="Disordered" evidence="1">
    <location>
        <begin position="1"/>
        <end position="46"/>
    </location>
</feature>
<accession>A0A6J7EKZ1</accession>
<gene>
    <name evidence="2" type="ORF">UFOPK3423_01476</name>
</gene>
<evidence type="ECO:0000313" key="2">
    <source>
        <dbReference type="EMBL" id="CAB4882378.1"/>
    </source>
</evidence>
<protein>
    <submittedName>
        <fullName evidence="2">Unannotated protein</fullName>
    </submittedName>
</protein>
<sequence length="234" mass="26019">MLDRKPAALSEGDGHVLDARARSAREETLSGAGDRDVRDPHDTGVQHDLVVPRRGPKCAYKSESADIDAFEYEAGGIGRLDHRGDHVAARRRQKDLLTASLIGLDDVQHRPVQHRLIERHRDQILRLEGDGCGKFLRIVERRQLERAHDDLLVRHTDPHAPREIRRLRVERAQGLAQRAGVCDLSLAHDARLKRLVAAALHDQSGRGHLDLRSGDAERVDVEAGIRLGSGGHAM</sequence>
<proteinExistence type="predicted"/>
<name>A0A6J7EKZ1_9ZZZZ</name>
<dbReference type="AlphaFoldDB" id="A0A6J7EKZ1"/>
<evidence type="ECO:0000256" key="1">
    <source>
        <dbReference type="SAM" id="MobiDB-lite"/>
    </source>
</evidence>